<protein>
    <submittedName>
        <fullName evidence="2">Uncharacterized protein</fullName>
    </submittedName>
</protein>
<feature type="region of interest" description="Disordered" evidence="1">
    <location>
        <begin position="141"/>
        <end position="213"/>
    </location>
</feature>
<reference evidence="2 3" key="1">
    <citation type="journal article" date="2019" name="Int. J. Syst. Evol. Microbiol.">
        <title>The Global Catalogue of Microorganisms (GCM) 10K type strain sequencing project: providing services to taxonomists for standard genome sequencing and annotation.</title>
        <authorList>
            <consortium name="The Broad Institute Genomics Platform"/>
            <consortium name="The Broad Institute Genome Sequencing Center for Infectious Disease"/>
            <person name="Wu L."/>
            <person name="Ma J."/>
        </authorList>
    </citation>
    <scope>NUCLEOTIDE SEQUENCE [LARGE SCALE GENOMIC DNA]</scope>
    <source>
        <strain evidence="2 3">JCM 14969</strain>
    </source>
</reference>
<dbReference type="EMBL" id="BAAAOS010000019">
    <property type="protein sequence ID" value="GAA1576793.1"/>
    <property type="molecule type" value="Genomic_DNA"/>
</dbReference>
<evidence type="ECO:0000256" key="1">
    <source>
        <dbReference type="SAM" id="MobiDB-lite"/>
    </source>
</evidence>
<accession>A0ABN2DFZ8</accession>
<keyword evidence="3" id="KW-1185">Reference proteome</keyword>
<organism evidence="2 3">
    <name type="scientific">Kribbella sancticallisti</name>
    <dbReference type="NCBI Taxonomy" id="460087"/>
    <lineage>
        <taxon>Bacteria</taxon>
        <taxon>Bacillati</taxon>
        <taxon>Actinomycetota</taxon>
        <taxon>Actinomycetes</taxon>
        <taxon>Propionibacteriales</taxon>
        <taxon>Kribbellaceae</taxon>
        <taxon>Kribbella</taxon>
    </lineage>
</organism>
<gene>
    <name evidence="2" type="ORF">GCM10009789_32900</name>
</gene>
<evidence type="ECO:0000313" key="2">
    <source>
        <dbReference type="EMBL" id="GAA1576793.1"/>
    </source>
</evidence>
<name>A0ABN2DFZ8_9ACTN</name>
<feature type="compositionally biased region" description="Low complexity" evidence="1">
    <location>
        <begin position="174"/>
        <end position="193"/>
    </location>
</feature>
<feature type="compositionally biased region" description="Basic residues" evidence="1">
    <location>
        <begin position="194"/>
        <end position="205"/>
    </location>
</feature>
<comment type="caution">
    <text evidence="2">The sequence shown here is derived from an EMBL/GenBank/DDBJ whole genome shotgun (WGS) entry which is preliminary data.</text>
</comment>
<dbReference type="RefSeq" id="WP_344214628.1">
    <property type="nucleotide sequence ID" value="NZ_BAAAOS010000019.1"/>
</dbReference>
<sequence length="213" mass="24000">MSTQYRLIIRPELRRHLFVLQQAARSQPGGLRDREFKTVIDGLKALADGREEEFDGRRLGYSPRHHDLRDCAEIKLQAIPESRGDRELGPSHRLIYREFEAEDGGPPYREAVSFEPRRDDRPFIVAAARLNRKLGVRVEEFGSIPDRRPTSGPRAQQGPAAPARQPLPPDLRRALAAASDIAPATGATSGRATRASHHPSTHQHRDHPPERDR</sequence>
<dbReference type="Proteomes" id="UP001500393">
    <property type="component" value="Unassembled WGS sequence"/>
</dbReference>
<proteinExistence type="predicted"/>
<feature type="compositionally biased region" description="Low complexity" evidence="1">
    <location>
        <begin position="151"/>
        <end position="164"/>
    </location>
</feature>
<evidence type="ECO:0000313" key="3">
    <source>
        <dbReference type="Proteomes" id="UP001500393"/>
    </source>
</evidence>